<dbReference type="InterPro" id="IPR037401">
    <property type="entry name" value="SnoaL-like"/>
</dbReference>
<dbReference type="InterPro" id="IPR032710">
    <property type="entry name" value="NTF2-like_dom_sf"/>
</dbReference>
<feature type="domain" description="SnoaL-like" evidence="1">
    <location>
        <begin position="13"/>
        <end position="84"/>
    </location>
</feature>
<dbReference type="AlphaFoldDB" id="A0A815MFZ3"/>
<organism evidence="2 3">
    <name type="scientific">Adineta ricciae</name>
    <name type="common">Rotifer</name>
    <dbReference type="NCBI Taxonomy" id="249248"/>
    <lineage>
        <taxon>Eukaryota</taxon>
        <taxon>Metazoa</taxon>
        <taxon>Spiralia</taxon>
        <taxon>Gnathifera</taxon>
        <taxon>Rotifera</taxon>
        <taxon>Eurotatoria</taxon>
        <taxon>Bdelloidea</taxon>
        <taxon>Adinetida</taxon>
        <taxon>Adinetidae</taxon>
        <taxon>Adineta</taxon>
    </lineage>
</organism>
<evidence type="ECO:0000259" key="1">
    <source>
        <dbReference type="Pfam" id="PF12680"/>
    </source>
</evidence>
<name>A0A815MFZ3_ADIRI</name>
<comment type="caution">
    <text evidence="2">The sequence shown here is derived from an EMBL/GenBank/DDBJ whole genome shotgun (WGS) entry which is preliminary data.</text>
</comment>
<sequence length="119" mass="14118">MFNKEFANQFTNDWIDSWNSHDIQKIMSHYDDSISFTSPLIVQFNNDPTGTISNKKDLEDYFIRALKKFPDLHFEFLSTSISVNSLIIHYKSVNNMIAMEYFEFNDQNQLVKVKAHYSY</sequence>
<accession>A0A815MFZ3</accession>
<evidence type="ECO:0000313" key="3">
    <source>
        <dbReference type="Proteomes" id="UP000663828"/>
    </source>
</evidence>
<gene>
    <name evidence="2" type="ORF">XAT740_LOCUS35318</name>
</gene>
<keyword evidence="3" id="KW-1185">Reference proteome</keyword>
<protein>
    <recommendedName>
        <fullName evidence="1">SnoaL-like domain-containing protein</fullName>
    </recommendedName>
</protein>
<dbReference type="Proteomes" id="UP000663828">
    <property type="component" value="Unassembled WGS sequence"/>
</dbReference>
<dbReference type="Pfam" id="PF12680">
    <property type="entry name" value="SnoaL_2"/>
    <property type="match status" value="1"/>
</dbReference>
<dbReference type="EMBL" id="CAJNOR010003528">
    <property type="protein sequence ID" value="CAF1422767.1"/>
    <property type="molecule type" value="Genomic_DNA"/>
</dbReference>
<dbReference type="Gene3D" id="3.10.450.50">
    <property type="match status" value="1"/>
</dbReference>
<evidence type="ECO:0000313" key="2">
    <source>
        <dbReference type="EMBL" id="CAF1422767.1"/>
    </source>
</evidence>
<proteinExistence type="predicted"/>
<reference evidence="2" key="1">
    <citation type="submission" date="2021-02" db="EMBL/GenBank/DDBJ databases">
        <authorList>
            <person name="Nowell W R."/>
        </authorList>
    </citation>
    <scope>NUCLEOTIDE SEQUENCE</scope>
</reference>
<dbReference type="SUPFAM" id="SSF54427">
    <property type="entry name" value="NTF2-like"/>
    <property type="match status" value="1"/>
</dbReference>